<protein>
    <recommendedName>
        <fullName evidence="5">CC domain-containing protein</fullName>
    </recommendedName>
</protein>
<evidence type="ECO:0000313" key="4">
    <source>
        <dbReference type="Proteomes" id="UP001152747"/>
    </source>
</evidence>
<evidence type="ECO:0000313" key="3">
    <source>
        <dbReference type="EMBL" id="CAI5454623.1"/>
    </source>
</evidence>
<accession>A0A9P1J0G4</accession>
<feature type="compositionally biased region" description="Polar residues" evidence="1">
    <location>
        <begin position="87"/>
        <end position="114"/>
    </location>
</feature>
<dbReference type="OrthoDB" id="5851714at2759"/>
<feature type="signal peptide" evidence="2">
    <location>
        <begin position="1"/>
        <end position="17"/>
    </location>
</feature>
<dbReference type="InterPro" id="IPR006150">
    <property type="entry name" value="Cys_repeat_1"/>
</dbReference>
<comment type="caution">
    <text evidence="3">The sequence shown here is derived from an EMBL/GenBank/DDBJ whole genome shotgun (WGS) entry which is preliminary data.</text>
</comment>
<keyword evidence="2" id="KW-0732">Signal</keyword>
<evidence type="ECO:0008006" key="5">
    <source>
        <dbReference type="Google" id="ProtNLM"/>
    </source>
</evidence>
<evidence type="ECO:0000256" key="1">
    <source>
        <dbReference type="SAM" id="MobiDB-lite"/>
    </source>
</evidence>
<evidence type="ECO:0000256" key="2">
    <source>
        <dbReference type="SAM" id="SignalP"/>
    </source>
</evidence>
<dbReference type="AlphaFoldDB" id="A0A9P1J0G4"/>
<organism evidence="3 4">
    <name type="scientific">Caenorhabditis angaria</name>
    <dbReference type="NCBI Taxonomy" id="860376"/>
    <lineage>
        <taxon>Eukaryota</taxon>
        <taxon>Metazoa</taxon>
        <taxon>Ecdysozoa</taxon>
        <taxon>Nematoda</taxon>
        <taxon>Chromadorea</taxon>
        <taxon>Rhabditida</taxon>
        <taxon>Rhabditina</taxon>
        <taxon>Rhabditomorpha</taxon>
        <taxon>Rhabditoidea</taxon>
        <taxon>Rhabditidae</taxon>
        <taxon>Peloderinae</taxon>
        <taxon>Caenorhabditis</taxon>
    </lineage>
</organism>
<name>A0A9P1J0G4_9PELO</name>
<dbReference type="EMBL" id="CANHGI010000006">
    <property type="protein sequence ID" value="CAI5454623.1"/>
    <property type="molecule type" value="Genomic_DNA"/>
</dbReference>
<dbReference type="Proteomes" id="UP001152747">
    <property type="component" value="Unassembled WGS sequence"/>
</dbReference>
<feature type="region of interest" description="Disordered" evidence="1">
    <location>
        <begin position="83"/>
        <end position="114"/>
    </location>
</feature>
<reference evidence="3" key="1">
    <citation type="submission" date="2022-11" db="EMBL/GenBank/DDBJ databases">
        <authorList>
            <person name="Kikuchi T."/>
        </authorList>
    </citation>
    <scope>NUCLEOTIDE SEQUENCE</scope>
    <source>
        <strain evidence="3">PS1010</strain>
    </source>
</reference>
<gene>
    <name evidence="3" type="ORF">CAMP_LOCUS17260</name>
</gene>
<dbReference type="SMART" id="SM00289">
    <property type="entry name" value="WR1"/>
    <property type="match status" value="2"/>
</dbReference>
<sequence>MNTSLIFLSAFIAVIAADCYFPFLTATGPCSSDADCGGSACVMDINSGSRVCCKPKPGTISPKCSSGSYSGLPILCDPADGDDGCPSGSTCQKSSTDFTKGSDPASPNSLCCKS</sequence>
<keyword evidence="4" id="KW-1185">Reference proteome</keyword>
<feature type="chain" id="PRO_5040367283" description="CC domain-containing protein" evidence="2">
    <location>
        <begin position="18"/>
        <end position="114"/>
    </location>
</feature>
<proteinExistence type="predicted"/>